<protein>
    <recommendedName>
        <fullName evidence="12">Serine--tRNA ligase</fullName>
        <ecNumber evidence="12">6.1.1.11</ecNumber>
    </recommendedName>
    <alternativeName>
        <fullName evidence="12">Seryl-tRNA synthetase</fullName>
        <shortName evidence="12">SerRS</shortName>
    </alternativeName>
    <alternativeName>
        <fullName evidence="12">Seryl-tRNA(Ser/Sec) synthetase</fullName>
    </alternativeName>
</protein>
<dbReference type="PANTHER" id="PTHR43697:SF1">
    <property type="entry name" value="SERINE--TRNA LIGASE"/>
    <property type="match status" value="1"/>
</dbReference>
<evidence type="ECO:0000256" key="1">
    <source>
        <dbReference type="ARBA" id="ARBA00004496"/>
    </source>
</evidence>
<dbReference type="PRINTS" id="PR00981">
    <property type="entry name" value="TRNASYNTHSER"/>
</dbReference>
<comment type="function">
    <text evidence="12">Catalyzes the attachment of serine to tRNA(Ser). Is also able to aminoacylate tRNA(Sec) with serine, to form the misacylated tRNA L-seryl-tRNA(Sec), which will be further converted into selenocysteinyl-tRNA(Sec).</text>
</comment>
<evidence type="ECO:0000256" key="7">
    <source>
        <dbReference type="ARBA" id="ARBA00022840"/>
    </source>
</evidence>
<dbReference type="GO" id="GO:0016260">
    <property type="term" value="P:selenocysteine biosynthetic process"/>
    <property type="evidence" value="ECO:0007669"/>
    <property type="project" value="UniProtKB-UniRule"/>
</dbReference>
<dbReference type="Proteomes" id="UP000051220">
    <property type="component" value="Unassembled WGS sequence"/>
</dbReference>
<evidence type="ECO:0000256" key="3">
    <source>
        <dbReference type="ARBA" id="ARBA00010728"/>
    </source>
</evidence>
<dbReference type="InterPro" id="IPR002317">
    <property type="entry name" value="Ser-tRNA-ligase_type_1"/>
</dbReference>
<dbReference type="GO" id="GO:0005524">
    <property type="term" value="F:ATP binding"/>
    <property type="evidence" value="ECO:0007669"/>
    <property type="project" value="UniProtKB-UniRule"/>
</dbReference>
<comment type="caution">
    <text evidence="12">Lacks conserved residue(s) required for the propagation of feature annotation.</text>
</comment>
<feature type="binding site" evidence="13">
    <location>
        <position position="263"/>
    </location>
    <ligand>
        <name>L-serine</name>
        <dbReference type="ChEBI" id="CHEBI:33384"/>
    </ligand>
</feature>
<dbReference type="EMBL" id="LIDN01000001">
    <property type="protein sequence ID" value="KRP34573.1"/>
    <property type="molecule type" value="Genomic_DNA"/>
</dbReference>
<reference evidence="17 18" key="1">
    <citation type="submission" date="2015-10" db="EMBL/GenBank/DDBJ databases">
        <title>Metagenome-Assembled Genomes uncover a global brackish microbiome.</title>
        <authorList>
            <person name="Hugerth L.W."/>
            <person name="Larsson J."/>
            <person name="Alneberg J."/>
            <person name="Lindh M.V."/>
            <person name="Legrand C."/>
            <person name="Pinhassi J."/>
            <person name="Andersson A.F."/>
        </authorList>
    </citation>
    <scope>NUCLEOTIDE SEQUENCE [LARGE SCALE GENOMIC DNA]</scope>
    <source>
        <strain evidence="17">BACL9 MAG-120924-bin69</strain>
    </source>
</reference>
<keyword evidence="15" id="KW-0175">Coiled coil</keyword>
<evidence type="ECO:0000256" key="9">
    <source>
        <dbReference type="ARBA" id="ARBA00023146"/>
    </source>
</evidence>
<evidence type="ECO:0000256" key="4">
    <source>
        <dbReference type="ARBA" id="ARBA00022490"/>
    </source>
</evidence>
<keyword evidence="4 12" id="KW-0963">Cytoplasm</keyword>
<keyword evidence="5 12" id="KW-0436">Ligase</keyword>
<dbReference type="CDD" id="cd00770">
    <property type="entry name" value="SerRS_core"/>
    <property type="match status" value="1"/>
</dbReference>
<dbReference type="NCBIfam" id="TIGR00414">
    <property type="entry name" value="serS"/>
    <property type="match status" value="1"/>
</dbReference>
<dbReference type="Gene3D" id="3.30.930.10">
    <property type="entry name" value="Bira Bifunctional Protein, Domain 2"/>
    <property type="match status" value="1"/>
</dbReference>
<dbReference type="GO" id="GO:0004828">
    <property type="term" value="F:serine-tRNA ligase activity"/>
    <property type="evidence" value="ECO:0007669"/>
    <property type="project" value="UniProtKB-UniRule"/>
</dbReference>
<dbReference type="Pfam" id="PF00587">
    <property type="entry name" value="tRNA-synt_2b"/>
    <property type="match status" value="1"/>
</dbReference>
<dbReference type="InterPro" id="IPR006195">
    <property type="entry name" value="aa-tRNA-synth_II"/>
</dbReference>
<evidence type="ECO:0000313" key="17">
    <source>
        <dbReference type="EMBL" id="KRP34573.1"/>
    </source>
</evidence>
<comment type="catalytic activity">
    <reaction evidence="11 12">
        <text>tRNA(Ser) + L-serine + ATP = L-seryl-tRNA(Ser) + AMP + diphosphate + H(+)</text>
        <dbReference type="Rhea" id="RHEA:12292"/>
        <dbReference type="Rhea" id="RHEA-COMP:9669"/>
        <dbReference type="Rhea" id="RHEA-COMP:9703"/>
        <dbReference type="ChEBI" id="CHEBI:15378"/>
        <dbReference type="ChEBI" id="CHEBI:30616"/>
        <dbReference type="ChEBI" id="CHEBI:33019"/>
        <dbReference type="ChEBI" id="CHEBI:33384"/>
        <dbReference type="ChEBI" id="CHEBI:78442"/>
        <dbReference type="ChEBI" id="CHEBI:78533"/>
        <dbReference type="ChEBI" id="CHEBI:456215"/>
        <dbReference type="EC" id="6.1.1.11"/>
    </reaction>
</comment>
<accession>A0A0R2XER2</accession>
<keyword evidence="8 12" id="KW-0648">Protein biosynthesis</keyword>
<evidence type="ECO:0000256" key="13">
    <source>
        <dbReference type="PIRSR" id="PIRSR001529-1"/>
    </source>
</evidence>
<dbReference type="GO" id="GO:0005737">
    <property type="term" value="C:cytoplasm"/>
    <property type="evidence" value="ECO:0007669"/>
    <property type="project" value="UniProtKB-SubCell"/>
</dbReference>
<comment type="pathway">
    <text evidence="2 12">Aminoacyl-tRNA biosynthesis; selenocysteinyl-tRNA(Sec) biosynthesis; L-seryl-tRNA(Sec) from L-serine and tRNA(Sec): step 1/1.</text>
</comment>
<dbReference type="HAMAP" id="MF_00176">
    <property type="entry name" value="Ser_tRNA_synth_type1"/>
    <property type="match status" value="1"/>
</dbReference>
<dbReference type="PANTHER" id="PTHR43697">
    <property type="entry name" value="SERYL-TRNA SYNTHETASE"/>
    <property type="match status" value="1"/>
</dbReference>
<dbReference type="InterPro" id="IPR033729">
    <property type="entry name" value="SerRS_core"/>
</dbReference>
<feature type="binding site" evidence="13">
    <location>
        <position position="383"/>
    </location>
    <ligand>
        <name>L-serine</name>
        <dbReference type="ChEBI" id="CHEBI:33384"/>
    </ligand>
</feature>
<comment type="subcellular location">
    <subcellularLocation>
        <location evidence="1 12">Cytoplasm</location>
    </subcellularLocation>
</comment>
<evidence type="ECO:0000256" key="6">
    <source>
        <dbReference type="ARBA" id="ARBA00022741"/>
    </source>
</evidence>
<evidence type="ECO:0000313" key="18">
    <source>
        <dbReference type="Proteomes" id="UP000051220"/>
    </source>
</evidence>
<evidence type="ECO:0000256" key="12">
    <source>
        <dbReference type="HAMAP-Rule" id="MF_00176"/>
    </source>
</evidence>
<dbReference type="InterPro" id="IPR045864">
    <property type="entry name" value="aa-tRNA-synth_II/BPL/LPL"/>
</dbReference>
<dbReference type="UniPathway" id="UPA00906">
    <property type="reaction ID" value="UER00895"/>
</dbReference>
<evidence type="ECO:0000256" key="10">
    <source>
        <dbReference type="ARBA" id="ARBA00047929"/>
    </source>
</evidence>
<feature type="binding site" evidence="12">
    <location>
        <position position="385"/>
    </location>
    <ligand>
        <name>L-serine</name>
        <dbReference type="ChEBI" id="CHEBI:33384"/>
    </ligand>
</feature>
<dbReference type="Pfam" id="PF02403">
    <property type="entry name" value="Seryl_tRNA_N"/>
    <property type="match status" value="1"/>
</dbReference>
<proteinExistence type="inferred from homology"/>
<evidence type="ECO:0000256" key="5">
    <source>
        <dbReference type="ARBA" id="ARBA00022598"/>
    </source>
</evidence>
<dbReference type="AlphaFoldDB" id="A0A0R2XER2"/>
<sequence>MLDIGLIRKDPEGVRQRLVERGKGAADGLDQVLQVDEERRRLLGEVEKLKAERNVISKEVGVRKAKKESADDLLAGMKEKSDRIAELDKMAAEVEARQEQCLLSIPNLPWDGCPKGSTAADNPVVSTWGEPKKFNFQPKDHLVLGEALGMLDFAASAKVSGSGFAVYRGAGARLERSLINWMLNLHSGEHGYTEVSTPYLVREASMVGTGQLPKFREDMYAVEGGELFLVPTAEVPVTNLHREEILTEKDLPKKYVAYTPCFRREAGSAGKETRGLGRMHQFDKVELVWIEHPDRSMEALEELCGQAESVLQKLGLHYRKIELCTGDIGFGAARCYDLEVWAPGMGQFLEVSSCSNFMDFQARRMGLRFKGADGKNRPCHTLNGSGTALARLFIALVETYQTKDGKVEIPETLQSYFGSNRIG</sequence>
<feature type="domain" description="Aminoacyl-transfer RNA synthetases class-II family profile" evidence="16">
    <location>
        <begin position="140"/>
        <end position="410"/>
    </location>
</feature>
<dbReference type="InterPro" id="IPR015866">
    <property type="entry name" value="Ser-tRNA-synth_1_N"/>
</dbReference>
<dbReference type="GO" id="GO:0006434">
    <property type="term" value="P:seryl-tRNA aminoacylation"/>
    <property type="evidence" value="ECO:0007669"/>
    <property type="project" value="UniProtKB-UniRule"/>
</dbReference>
<dbReference type="SUPFAM" id="SSF46589">
    <property type="entry name" value="tRNA-binding arm"/>
    <property type="match status" value="1"/>
</dbReference>
<comment type="catalytic activity">
    <reaction evidence="10 12">
        <text>tRNA(Sec) + L-serine + ATP = L-seryl-tRNA(Sec) + AMP + diphosphate + H(+)</text>
        <dbReference type="Rhea" id="RHEA:42580"/>
        <dbReference type="Rhea" id="RHEA-COMP:9742"/>
        <dbReference type="Rhea" id="RHEA-COMP:10128"/>
        <dbReference type="ChEBI" id="CHEBI:15378"/>
        <dbReference type="ChEBI" id="CHEBI:30616"/>
        <dbReference type="ChEBI" id="CHEBI:33019"/>
        <dbReference type="ChEBI" id="CHEBI:33384"/>
        <dbReference type="ChEBI" id="CHEBI:78442"/>
        <dbReference type="ChEBI" id="CHEBI:78533"/>
        <dbReference type="ChEBI" id="CHEBI:456215"/>
        <dbReference type="EC" id="6.1.1.11"/>
    </reaction>
</comment>
<evidence type="ECO:0000259" key="16">
    <source>
        <dbReference type="PROSITE" id="PS50862"/>
    </source>
</evidence>
<feature type="binding site" evidence="12 13">
    <location>
        <position position="286"/>
    </location>
    <ligand>
        <name>L-serine</name>
        <dbReference type="ChEBI" id="CHEBI:33384"/>
    </ligand>
</feature>
<dbReference type="Gene3D" id="1.10.287.40">
    <property type="entry name" value="Serine-tRNA synthetase, tRNA binding domain"/>
    <property type="match status" value="1"/>
</dbReference>
<keyword evidence="9 12" id="KW-0030">Aminoacyl-tRNA synthetase</keyword>
<comment type="similarity">
    <text evidence="3 12">Belongs to the class-II aminoacyl-tRNA synthetase family. Type-1 seryl-tRNA synthetase subfamily.</text>
</comment>
<evidence type="ECO:0000256" key="8">
    <source>
        <dbReference type="ARBA" id="ARBA00022917"/>
    </source>
</evidence>
<evidence type="ECO:0000256" key="14">
    <source>
        <dbReference type="PIRSR" id="PIRSR001529-2"/>
    </source>
</evidence>
<keyword evidence="7 12" id="KW-0067">ATP-binding</keyword>
<dbReference type="InterPro" id="IPR002314">
    <property type="entry name" value="aa-tRNA-synt_IIb"/>
</dbReference>
<dbReference type="EC" id="6.1.1.11" evidence="12"/>
<dbReference type="SUPFAM" id="SSF55681">
    <property type="entry name" value="Class II aaRS and biotin synthetases"/>
    <property type="match status" value="1"/>
</dbReference>
<name>A0A0R2XER2_9BACT</name>
<feature type="coiled-coil region" evidence="15">
    <location>
        <begin position="32"/>
        <end position="97"/>
    </location>
</feature>
<evidence type="ECO:0000256" key="11">
    <source>
        <dbReference type="ARBA" id="ARBA00048823"/>
    </source>
</evidence>
<dbReference type="InterPro" id="IPR042103">
    <property type="entry name" value="SerRS_1_N_sf"/>
</dbReference>
<keyword evidence="6 12" id="KW-0547">Nucleotide-binding</keyword>
<comment type="caution">
    <text evidence="17">The sequence shown here is derived from an EMBL/GenBank/DDBJ whole genome shotgun (WGS) entry which is preliminary data.</text>
</comment>
<feature type="binding site" evidence="13">
    <location>
        <position position="232"/>
    </location>
    <ligand>
        <name>L-serine</name>
        <dbReference type="ChEBI" id="CHEBI:33384"/>
    </ligand>
</feature>
<dbReference type="PIRSF" id="PIRSF001529">
    <property type="entry name" value="Ser-tRNA-synth_IIa"/>
    <property type="match status" value="1"/>
</dbReference>
<comment type="subunit">
    <text evidence="12">Homodimer. The tRNA molecule binds across the dimer.</text>
</comment>
<evidence type="ECO:0000256" key="2">
    <source>
        <dbReference type="ARBA" id="ARBA00005045"/>
    </source>
</evidence>
<feature type="binding site" evidence="12 14">
    <location>
        <begin position="350"/>
        <end position="353"/>
    </location>
    <ligand>
        <name>ATP</name>
        <dbReference type="ChEBI" id="CHEBI:30616"/>
    </ligand>
</feature>
<organism evidence="17 18">
    <name type="scientific">Verrucomicrobia subdivision 6 bacterium BACL9 MAG-120924-bin69</name>
    <dbReference type="NCBI Taxonomy" id="1655635"/>
    <lineage>
        <taxon>Bacteria</taxon>
        <taxon>Pseudomonadati</taxon>
        <taxon>Verrucomicrobiota</taxon>
        <taxon>Verrucomicrobiia</taxon>
        <taxon>Verrucomicrobiales</taxon>
        <taxon>Verrucomicrobia subdivision 6</taxon>
    </lineage>
</organism>
<feature type="binding site" evidence="12">
    <location>
        <begin position="232"/>
        <end position="234"/>
    </location>
    <ligand>
        <name>L-serine</name>
        <dbReference type="ChEBI" id="CHEBI:33384"/>
    </ligand>
</feature>
<gene>
    <name evidence="12" type="primary">serS</name>
    <name evidence="17" type="ORF">ABS33_00030</name>
</gene>
<dbReference type="PROSITE" id="PS50862">
    <property type="entry name" value="AA_TRNA_LIGASE_II"/>
    <property type="match status" value="1"/>
</dbReference>
<evidence type="ECO:0000256" key="15">
    <source>
        <dbReference type="SAM" id="Coils"/>
    </source>
</evidence>
<comment type="domain">
    <text evidence="12">Consists of two distinct domains, a catalytic core and a N-terminal extension that is involved in tRNA binding.</text>
</comment>
<dbReference type="InterPro" id="IPR010978">
    <property type="entry name" value="tRNA-bd_arm"/>
</dbReference>
<feature type="binding site" evidence="12 14">
    <location>
        <begin position="263"/>
        <end position="265"/>
    </location>
    <ligand>
        <name>ATP</name>
        <dbReference type="ChEBI" id="CHEBI:30616"/>
    </ligand>
</feature>